<dbReference type="InterPro" id="IPR006764">
    <property type="entry name" value="SAM_dep_MeTrfase_SAV2177_type"/>
</dbReference>
<reference evidence="1 2" key="1">
    <citation type="submission" date="2020-08" db="EMBL/GenBank/DDBJ databases">
        <title>Sequencing the genomes of 1000 actinobacteria strains.</title>
        <authorList>
            <person name="Klenk H.-P."/>
        </authorList>
    </citation>
    <scope>NUCLEOTIDE SEQUENCE [LARGE SCALE GENOMIC DNA]</scope>
    <source>
        <strain evidence="1 2">DSM 17294</strain>
    </source>
</reference>
<sequence length="282" mass="31364">MAEPQDENVDPQLFEQLKLDRPHTARVYDYFLGGKDNFAIDRQAAEHLLQAFPGSRATAVSNRMWMHRAARYAAEQGITQFLDIGTGIPTQPNLHEVVQEITPSAHVVYADNDPIVLTHARALLTSRPEGRTAYLDADLTKPRTILESGEVNELIDFGEPVALSLVGVFHSLADDLRPYEILRQLVGPLAPGSMLIFSHATGDFAPEMWDRAVKGFKSDGGISAQVRSKEEVTRFFDGTELVEPGVVTPFRWHPDADTDRRVARGEFTDIMCSLWVGVGRKP</sequence>
<dbReference type="RefSeq" id="WP_184831288.1">
    <property type="nucleotide sequence ID" value="NZ_BAAAVN010000014.1"/>
</dbReference>
<accession>A0A841DFR4</accession>
<name>A0A841DFR4_9ACTN</name>
<dbReference type="PIRSF" id="PIRSF017393">
    <property type="entry name" value="MTase_SAV2177"/>
    <property type="match status" value="1"/>
</dbReference>
<evidence type="ECO:0000313" key="1">
    <source>
        <dbReference type="EMBL" id="MBB5977373.1"/>
    </source>
</evidence>
<dbReference type="AlphaFoldDB" id="A0A841DFR4"/>
<evidence type="ECO:0008006" key="3">
    <source>
        <dbReference type="Google" id="ProtNLM"/>
    </source>
</evidence>
<comment type="caution">
    <text evidence="1">The sequence shown here is derived from an EMBL/GenBank/DDBJ whole genome shotgun (WGS) entry which is preliminary data.</text>
</comment>
<dbReference type="EMBL" id="JACHNF010000001">
    <property type="protein sequence ID" value="MBB5977373.1"/>
    <property type="molecule type" value="Genomic_DNA"/>
</dbReference>
<evidence type="ECO:0000313" key="2">
    <source>
        <dbReference type="Proteomes" id="UP000558997"/>
    </source>
</evidence>
<dbReference type="Gene3D" id="3.40.50.150">
    <property type="entry name" value="Vaccinia Virus protein VP39"/>
    <property type="match status" value="1"/>
</dbReference>
<dbReference type="Proteomes" id="UP000558997">
    <property type="component" value="Unassembled WGS sequence"/>
</dbReference>
<organism evidence="1 2">
    <name type="scientific">Kribbella solani</name>
    <dbReference type="NCBI Taxonomy" id="236067"/>
    <lineage>
        <taxon>Bacteria</taxon>
        <taxon>Bacillati</taxon>
        <taxon>Actinomycetota</taxon>
        <taxon>Actinomycetes</taxon>
        <taxon>Propionibacteriales</taxon>
        <taxon>Kribbellaceae</taxon>
        <taxon>Kribbella</taxon>
    </lineage>
</organism>
<keyword evidence="2" id="KW-1185">Reference proteome</keyword>
<dbReference type="SUPFAM" id="SSF53335">
    <property type="entry name" value="S-adenosyl-L-methionine-dependent methyltransferases"/>
    <property type="match status" value="1"/>
</dbReference>
<proteinExistence type="predicted"/>
<dbReference type="Pfam" id="PF04672">
    <property type="entry name" value="Methyltransf_19"/>
    <property type="match status" value="1"/>
</dbReference>
<protein>
    <recommendedName>
        <fullName evidence="3">S-adenosyl methyltransferase</fullName>
    </recommendedName>
</protein>
<gene>
    <name evidence="1" type="ORF">HDA44_000714</name>
</gene>
<dbReference type="InterPro" id="IPR029063">
    <property type="entry name" value="SAM-dependent_MTases_sf"/>
</dbReference>